<proteinExistence type="predicted"/>
<dbReference type="Proteomes" id="UP000199502">
    <property type="component" value="Unassembled WGS sequence"/>
</dbReference>
<dbReference type="RefSeq" id="WP_090748224.1">
    <property type="nucleotide sequence ID" value="NZ_FMVT01000021.1"/>
</dbReference>
<keyword evidence="2" id="KW-1185">Reference proteome</keyword>
<sequence length="341" mass="38317">MYSKGLHYVYQSSPNLRMLEDEFADGISRAVGVSGDSRAQVKARRGFINITFFIYRRAHLMMSHGVADKNYLLRQDPKGGLEINKYQAVCVPGFWIKQKLLAHKRLELDSHQIKVVGWPRIDALLAAAAKRPERKRPSTRSEIKVLWAPTHGSEVQKGKLAVSSYPALMEYEEKLADIFDFEVSLHPNVRGGGRPTFEQLLDADVVIADRGTMVYEAWALGKPVVFPSWLIGEGNKQQKKGSAENHIFKSNIGCHAWSFDELVDMVTSATGLGADVSSFMQDYLPPHVIGRSYDLIADAVLEIDGMKGSRIKPKVRVDDEKRGVLSDLKQRIFSSFKIRAR</sequence>
<gene>
    <name evidence="1" type="ORF">SAMN05660710_03661</name>
</gene>
<name>A0A1G5K591_9RHOB</name>
<dbReference type="SUPFAM" id="SSF53756">
    <property type="entry name" value="UDP-Glycosyltransferase/glycogen phosphorylase"/>
    <property type="match status" value="1"/>
</dbReference>
<organism evidence="1 2">
    <name type="scientific">Paracoccus tibetensis</name>
    <dbReference type="NCBI Taxonomy" id="336292"/>
    <lineage>
        <taxon>Bacteria</taxon>
        <taxon>Pseudomonadati</taxon>
        <taxon>Pseudomonadota</taxon>
        <taxon>Alphaproteobacteria</taxon>
        <taxon>Rhodobacterales</taxon>
        <taxon>Paracoccaceae</taxon>
        <taxon>Paracoccus</taxon>
    </lineage>
</organism>
<evidence type="ECO:0000313" key="1">
    <source>
        <dbReference type="EMBL" id="SCY95069.1"/>
    </source>
</evidence>
<evidence type="ECO:0000313" key="2">
    <source>
        <dbReference type="Proteomes" id="UP000199502"/>
    </source>
</evidence>
<accession>A0A1G5K591</accession>
<reference evidence="1 2" key="1">
    <citation type="submission" date="2016-10" db="EMBL/GenBank/DDBJ databases">
        <authorList>
            <person name="de Groot N.N."/>
        </authorList>
    </citation>
    <scope>NUCLEOTIDE SEQUENCE [LARGE SCALE GENOMIC DNA]</scope>
    <source>
        <strain evidence="1 2">CGMCC 1.8925</strain>
    </source>
</reference>
<dbReference type="EMBL" id="FMVT01000021">
    <property type="protein sequence ID" value="SCY95069.1"/>
    <property type="molecule type" value="Genomic_DNA"/>
</dbReference>
<evidence type="ECO:0008006" key="3">
    <source>
        <dbReference type="Google" id="ProtNLM"/>
    </source>
</evidence>
<dbReference type="AlphaFoldDB" id="A0A1G5K591"/>
<dbReference type="STRING" id="336292.SAMN05660710_03661"/>
<protein>
    <recommendedName>
        <fullName evidence="3">CDP-Glycerol:Poly(Glycerophosphate) glycerophosphotransferase</fullName>
    </recommendedName>
</protein>